<dbReference type="RefSeq" id="WP_162049103.1">
    <property type="nucleotide sequence ID" value="NZ_AP022345.1"/>
</dbReference>
<organism evidence="6 7">
    <name type="scientific">Fluviibacter phosphoraccumulans</name>
    <dbReference type="NCBI Taxonomy" id="1751046"/>
    <lineage>
        <taxon>Bacteria</taxon>
        <taxon>Pseudomonadati</taxon>
        <taxon>Pseudomonadota</taxon>
        <taxon>Betaproteobacteria</taxon>
        <taxon>Rhodocyclales</taxon>
        <taxon>Fluviibacteraceae</taxon>
        <taxon>Fluviibacter</taxon>
    </lineage>
</organism>
<sequence>MTPLSTREDVLSWLLAQGLRPTGVCADSRRVRAGDLFIAEGAESGVRRMYARDALANGACAVLWSADVPLIASEFGSAPVLAVHGLHRLIGPIAQQVYGNPSSQMRVVAVTGTNGKTTVTQWLAQTMPGRCAVIGTLGAGYPDAMVETGFTTPDAAQYAHLLADFVADGATACAVEASSIGIEEARMAGSDVDCAVFTNLTRDHLDYHRTMAAYAAAKTKLFVWPGLRAAVINLDDAFGQQLLEQTTAKLIVGYGLTPRPTALIDSIGWVGAESVQTTAQGLSATLVFGDERLPFATRIIGRHNLSNLLAVAAVLVAQGLSPAEIVVELSKLQPPAGRMACQGGDDAPLVVVDYAHTPDALAHILSALRDVAQARAGKLICLFGCGGDRDPGKRPEMGQVAVAGADVVCITSDNPRWESPAEILSAIAVGAPSAVMVEDRAKAIAQAIAQAAMEDVVLLAGKGHETEQEIRGQRYPFDDAAHAKAALAAWRQHRLSGVEA</sequence>
<comment type="PTM">
    <text evidence="2">Carboxylation is probably crucial for Mg(2+) binding and, consequently, for the gamma-phosphate positioning of ATP.</text>
</comment>
<dbReference type="EMBL" id="AP022345">
    <property type="protein sequence ID" value="BBU67941.1"/>
    <property type="molecule type" value="Genomic_DNA"/>
</dbReference>
<comment type="similarity">
    <text evidence="1 2">Belongs to the MurCDEF family. MurE subfamily.</text>
</comment>
<dbReference type="Gene3D" id="3.40.1390.10">
    <property type="entry name" value="MurE/MurF, N-terminal domain"/>
    <property type="match status" value="1"/>
</dbReference>
<comment type="function">
    <text evidence="2">Catalyzes the addition of meso-diaminopimelic acid to the nucleotide precursor UDP-N-acetylmuramoyl-L-alanyl-D-glutamate (UMAG) in the biosynthesis of bacterial cell-wall peptidoglycan.</text>
</comment>
<dbReference type="InterPro" id="IPR036615">
    <property type="entry name" value="Mur_ligase_C_dom_sf"/>
</dbReference>
<feature type="binding site" evidence="2">
    <location>
        <begin position="151"/>
        <end position="152"/>
    </location>
    <ligand>
        <name>UDP-N-acetyl-alpha-D-muramoyl-L-alanyl-D-glutamate</name>
        <dbReference type="ChEBI" id="CHEBI:83900"/>
    </ligand>
</feature>
<dbReference type="OrthoDB" id="9800958at2"/>
<keyword evidence="2" id="KW-0460">Magnesium</keyword>
<dbReference type="GO" id="GO:0051301">
    <property type="term" value="P:cell division"/>
    <property type="evidence" value="ECO:0007669"/>
    <property type="project" value="UniProtKB-KW"/>
</dbReference>
<keyword evidence="2 6" id="KW-0436">Ligase</keyword>
<dbReference type="NCBIfam" id="TIGR01085">
    <property type="entry name" value="murE"/>
    <property type="match status" value="1"/>
</dbReference>
<dbReference type="GO" id="GO:0005737">
    <property type="term" value="C:cytoplasm"/>
    <property type="evidence" value="ECO:0007669"/>
    <property type="project" value="UniProtKB-SubCell"/>
</dbReference>
<dbReference type="SUPFAM" id="SSF53623">
    <property type="entry name" value="MurD-like peptide ligases, catalytic domain"/>
    <property type="match status" value="1"/>
</dbReference>
<dbReference type="GO" id="GO:0008765">
    <property type="term" value="F:UDP-N-acetylmuramoylalanyl-D-glutamate-2,6-diaminopimelate ligase activity"/>
    <property type="evidence" value="ECO:0007669"/>
    <property type="project" value="UniProtKB-UniRule"/>
</dbReference>
<dbReference type="UniPathway" id="UPA00219"/>
<evidence type="ECO:0000313" key="7">
    <source>
        <dbReference type="Proteomes" id="UP000463961"/>
    </source>
</evidence>
<dbReference type="AlphaFoldDB" id="A0A7R6RBN3"/>
<keyword evidence="2" id="KW-0963">Cytoplasm</keyword>
<feature type="binding site" evidence="2">
    <location>
        <position position="389"/>
    </location>
    <ligand>
        <name>meso-2,6-diaminopimelate</name>
        <dbReference type="ChEBI" id="CHEBI:57791"/>
    </ligand>
</feature>
<dbReference type="InterPro" id="IPR005761">
    <property type="entry name" value="UDP-N-AcMur-Glu-dNH2Pim_ligase"/>
</dbReference>
<dbReference type="Pfam" id="PF02875">
    <property type="entry name" value="Mur_ligase_C"/>
    <property type="match status" value="1"/>
</dbReference>
<feature type="binding site" evidence="2">
    <location>
        <position position="178"/>
    </location>
    <ligand>
        <name>UDP-N-acetyl-alpha-D-muramoyl-L-alanyl-D-glutamate</name>
        <dbReference type="ChEBI" id="CHEBI:83900"/>
    </ligand>
</feature>
<reference evidence="7" key="1">
    <citation type="submission" date="2020-01" db="EMBL/GenBank/DDBJ databases">
        <title>Phosphoaccumulans saitamaens gen. nov., sp. nov., a polyphosphate accumulating bacterium isolated from surface river water.</title>
        <authorList>
            <person name="Watanabe K."/>
            <person name="Suda W."/>
        </authorList>
    </citation>
    <scope>NUCLEOTIDE SEQUENCE [LARGE SCALE GENOMIC DNA]</scope>
    <source>
        <strain evidence="7">ICHIAU1</strain>
    </source>
</reference>
<dbReference type="SUPFAM" id="SSF63418">
    <property type="entry name" value="MurE/MurF N-terminal domain"/>
    <property type="match status" value="1"/>
</dbReference>
<dbReference type="NCBIfam" id="NF001126">
    <property type="entry name" value="PRK00139.1-4"/>
    <property type="match status" value="1"/>
</dbReference>
<name>A0A7R6RBN3_9RHOO</name>
<comment type="subcellular location">
    <subcellularLocation>
        <location evidence="2 3">Cytoplasm</location>
    </subcellularLocation>
</comment>
<evidence type="ECO:0000256" key="1">
    <source>
        <dbReference type="ARBA" id="ARBA00005898"/>
    </source>
</evidence>
<dbReference type="EC" id="6.3.2.13" evidence="2"/>
<dbReference type="InterPro" id="IPR035911">
    <property type="entry name" value="MurE/MurF_N"/>
</dbReference>
<dbReference type="Proteomes" id="UP000463961">
    <property type="component" value="Chromosome"/>
</dbReference>
<accession>A0A7R6RBN3</accession>
<comment type="cofactor">
    <cofactor evidence="2">
        <name>Mg(2+)</name>
        <dbReference type="ChEBI" id="CHEBI:18420"/>
    </cofactor>
</comment>
<keyword evidence="7" id="KW-1185">Reference proteome</keyword>
<dbReference type="GO" id="GO:0009252">
    <property type="term" value="P:peptidoglycan biosynthetic process"/>
    <property type="evidence" value="ECO:0007669"/>
    <property type="project" value="UniProtKB-UniRule"/>
</dbReference>
<dbReference type="GO" id="GO:0005524">
    <property type="term" value="F:ATP binding"/>
    <property type="evidence" value="ECO:0007669"/>
    <property type="project" value="UniProtKB-UniRule"/>
</dbReference>
<dbReference type="Gene3D" id="3.90.190.20">
    <property type="entry name" value="Mur ligase, C-terminal domain"/>
    <property type="match status" value="1"/>
</dbReference>
<proteinExistence type="inferred from homology"/>
<feature type="binding site" evidence="2">
    <location>
        <begin position="112"/>
        <end position="118"/>
    </location>
    <ligand>
        <name>ATP</name>
        <dbReference type="ChEBI" id="CHEBI:30616"/>
    </ligand>
</feature>
<keyword evidence="2 3" id="KW-0132">Cell division</keyword>
<evidence type="ECO:0000313" key="6">
    <source>
        <dbReference type="EMBL" id="BBU67941.1"/>
    </source>
</evidence>
<feature type="binding site" evidence="2">
    <location>
        <position position="28"/>
    </location>
    <ligand>
        <name>UDP-N-acetyl-alpha-D-muramoyl-L-alanyl-D-glutamate</name>
        <dbReference type="ChEBI" id="CHEBI:83900"/>
    </ligand>
</feature>
<dbReference type="GO" id="GO:0008360">
    <property type="term" value="P:regulation of cell shape"/>
    <property type="evidence" value="ECO:0007669"/>
    <property type="project" value="UniProtKB-KW"/>
</dbReference>
<keyword evidence="2 3" id="KW-0131">Cell cycle</keyword>
<evidence type="ECO:0000259" key="4">
    <source>
        <dbReference type="Pfam" id="PF02875"/>
    </source>
</evidence>
<dbReference type="InterPro" id="IPR036565">
    <property type="entry name" value="Mur-like_cat_sf"/>
</dbReference>
<keyword evidence="2 3" id="KW-0573">Peptidoglycan synthesis</keyword>
<dbReference type="InterPro" id="IPR004101">
    <property type="entry name" value="Mur_ligase_C"/>
</dbReference>
<feature type="binding site" evidence="2">
    <location>
        <begin position="413"/>
        <end position="416"/>
    </location>
    <ligand>
        <name>meso-2,6-diaminopimelate</name>
        <dbReference type="ChEBI" id="CHEBI:57791"/>
    </ligand>
</feature>
<gene>
    <name evidence="2 6" type="primary">murE</name>
    <name evidence="6" type="ORF">ICHIAU1_02240</name>
</gene>
<dbReference type="InterPro" id="IPR013221">
    <property type="entry name" value="Mur_ligase_cen"/>
</dbReference>
<dbReference type="Gene3D" id="3.40.1190.10">
    <property type="entry name" value="Mur-like, catalytic domain"/>
    <property type="match status" value="1"/>
</dbReference>
<keyword evidence="2 3" id="KW-0133">Cell shape</keyword>
<dbReference type="PANTHER" id="PTHR23135">
    <property type="entry name" value="MUR LIGASE FAMILY MEMBER"/>
    <property type="match status" value="1"/>
</dbReference>
<comment type="catalytic activity">
    <reaction evidence="2">
        <text>UDP-N-acetyl-alpha-D-muramoyl-L-alanyl-D-glutamate + meso-2,6-diaminopimelate + ATP = UDP-N-acetyl-alpha-D-muramoyl-L-alanyl-gamma-D-glutamyl-meso-2,6-diaminopimelate + ADP + phosphate + H(+)</text>
        <dbReference type="Rhea" id="RHEA:23676"/>
        <dbReference type="ChEBI" id="CHEBI:15378"/>
        <dbReference type="ChEBI" id="CHEBI:30616"/>
        <dbReference type="ChEBI" id="CHEBI:43474"/>
        <dbReference type="ChEBI" id="CHEBI:57791"/>
        <dbReference type="ChEBI" id="CHEBI:83900"/>
        <dbReference type="ChEBI" id="CHEBI:83905"/>
        <dbReference type="ChEBI" id="CHEBI:456216"/>
        <dbReference type="EC" id="6.3.2.13"/>
    </reaction>
</comment>
<feature type="short sequence motif" description="Meso-diaminopimelate recognition motif" evidence="2">
    <location>
        <begin position="413"/>
        <end position="416"/>
    </location>
</feature>
<keyword evidence="2" id="KW-0547">Nucleotide-binding</keyword>
<dbReference type="SUPFAM" id="SSF53244">
    <property type="entry name" value="MurD-like peptide ligases, peptide-binding domain"/>
    <property type="match status" value="1"/>
</dbReference>
<comment type="caution">
    <text evidence="2">Lacks conserved residue(s) required for the propagation of feature annotation.</text>
</comment>
<feature type="binding site" evidence="2">
    <location>
        <position position="186"/>
    </location>
    <ligand>
        <name>UDP-N-acetyl-alpha-D-muramoyl-L-alanyl-D-glutamate</name>
        <dbReference type="ChEBI" id="CHEBI:83900"/>
    </ligand>
</feature>
<feature type="binding site" evidence="2">
    <location>
        <position position="461"/>
    </location>
    <ligand>
        <name>meso-2,6-diaminopimelate</name>
        <dbReference type="ChEBI" id="CHEBI:57791"/>
    </ligand>
</feature>
<dbReference type="GO" id="GO:0071555">
    <property type="term" value="P:cell wall organization"/>
    <property type="evidence" value="ECO:0007669"/>
    <property type="project" value="UniProtKB-KW"/>
</dbReference>
<dbReference type="GO" id="GO:0000287">
    <property type="term" value="F:magnesium ion binding"/>
    <property type="evidence" value="ECO:0007669"/>
    <property type="project" value="UniProtKB-UniRule"/>
</dbReference>
<protein>
    <recommendedName>
        <fullName evidence="2">UDP-N-acetylmuramoyl-L-alanyl-D-glutamate--2,6-diaminopimelate ligase</fullName>
        <ecNumber evidence="2">6.3.2.13</ecNumber>
    </recommendedName>
    <alternativeName>
        <fullName evidence="2">Meso-A2pm-adding enzyme</fullName>
    </alternativeName>
    <alternativeName>
        <fullName evidence="2">Meso-diaminopimelate-adding enzyme</fullName>
    </alternativeName>
    <alternativeName>
        <fullName evidence="2">UDP-MurNAc-L-Ala-D-Glu:meso-diaminopimelate ligase</fullName>
    </alternativeName>
    <alternativeName>
        <fullName evidence="2">UDP-MurNAc-tripeptide synthetase</fullName>
    </alternativeName>
    <alternativeName>
        <fullName evidence="2">UDP-N-acetylmuramyl-tripeptide synthetase</fullName>
    </alternativeName>
</protein>
<keyword evidence="2" id="KW-0067">ATP-binding</keyword>
<feature type="domain" description="Mur ligase C-terminal" evidence="4">
    <location>
        <begin position="337"/>
        <end position="463"/>
    </location>
</feature>
<feature type="modified residue" description="N6-carboxylysine" evidence="2">
    <location>
        <position position="218"/>
    </location>
</feature>
<evidence type="ECO:0000259" key="5">
    <source>
        <dbReference type="Pfam" id="PF08245"/>
    </source>
</evidence>
<feature type="domain" description="Mur ligase central" evidence="5">
    <location>
        <begin position="110"/>
        <end position="314"/>
    </location>
</feature>
<keyword evidence="2 3" id="KW-0961">Cell wall biogenesis/degradation</keyword>
<dbReference type="HAMAP" id="MF_00208">
    <property type="entry name" value="MurE"/>
    <property type="match status" value="1"/>
</dbReference>
<comment type="pathway">
    <text evidence="2 3">Cell wall biogenesis; peptidoglycan biosynthesis.</text>
</comment>
<feature type="binding site" evidence="2">
    <location>
        <position position="465"/>
    </location>
    <ligand>
        <name>meso-2,6-diaminopimelate</name>
        <dbReference type="ChEBI" id="CHEBI:57791"/>
    </ligand>
</feature>
<evidence type="ECO:0000256" key="2">
    <source>
        <dbReference type="HAMAP-Rule" id="MF_00208"/>
    </source>
</evidence>
<dbReference type="PANTHER" id="PTHR23135:SF4">
    <property type="entry name" value="UDP-N-ACETYLMURAMOYL-L-ALANYL-D-GLUTAMATE--2,6-DIAMINOPIMELATE LIGASE MURE HOMOLOG, CHLOROPLASTIC"/>
    <property type="match status" value="1"/>
</dbReference>
<evidence type="ECO:0000256" key="3">
    <source>
        <dbReference type="RuleBase" id="RU004135"/>
    </source>
</evidence>
<dbReference type="Pfam" id="PF08245">
    <property type="entry name" value="Mur_ligase_M"/>
    <property type="match status" value="1"/>
</dbReference>